<comment type="caution">
    <text evidence="3">The sequence shown here is derived from an EMBL/GenBank/DDBJ whole genome shotgun (WGS) entry which is preliminary data.</text>
</comment>
<protein>
    <submittedName>
        <fullName evidence="3">Uncharacterized protein</fullName>
    </submittedName>
</protein>
<dbReference type="OrthoDB" id="3034003at2759"/>
<proteinExistence type="predicted"/>
<keyword evidence="2" id="KW-0812">Transmembrane</keyword>
<evidence type="ECO:0000313" key="4">
    <source>
        <dbReference type="Proteomes" id="UP000223968"/>
    </source>
</evidence>
<dbReference type="STRING" id="1447875.A0A2B7YDW5"/>
<keyword evidence="2" id="KW-1133">Transmembrane helix</keyword>
<organism evidence="3 4">
    <name type="scientific">Helicocarpus griseus UAMH5409</name>
    <dbReference type="NCBI Taxonomy" id="1447875"/>
    <lineage>
        <taxon>Eukaryota</taxon>
        <taxon>Fungi</taxon>
        <taxon>Dikarya</taxon>
        <taxon>Ascomycota</taxon>
        <taxon>Pezizomycotina</taxon>
        <taxon>Eurotiomycetes</taxon>
        <taxon>Eurotiomycetidae</taxon>
        <taxon>Onygenales</taxon>
        <taxon>Ajellomycetaceae</taxon>
        <taxon>Helicocarpus</taxon>
    </lineage>
</organism>
<feature type="transmembrane region" description="Helical" evidence="2">
    <location>
        <begin position="12"/>
        <end position="35"/>
    </location>
</feature>
<dbReference type="Proteomes" id="UP000223968">
    <property type="component" value="Unassembled WGS sequence"/>
</dbReference>
<dbReference type="EMBL" id="PDNB01000002">
    <property type="protein sequence ID" value="PGH18797.1"/>
    <property type="molecule type" value="Genomic_DNA"/>
</dbReference>
<gene>
    <name evidence="3" type="ORF">AJ79_00210</name>
</gene>
<feature type="region of interest" description="Disordered" evidence="1">
    <location>
        <begin position="651"/>
        <end position="680"/>
    </location>
</feature>
<accession>A0A2B7YDW5</accession>
<feature type="compositionally biased region" description="Low complexity" evidence="1">
    <location>
        <begin position="651"/>
        <end position="668"/>
    </location>
</feature>
<dbReference type="AlphaFoldDB" id="A0A2B7YDW5"/>
<reference evidence="3 4" key="1">
    <citation type="submission" date="2017-10" db="EMBL/GenBank/DDBJ databases">
        <title>Comparative genomics in systemic dimorphic fungi from Ajellomycetaceae.</title>
        <authorList>
            <person name="Munoz J.F."/>
            <person name="Mcewen J.G."/>
            <person name="Clay O.K."/>
            <person name="Cuomo C.A."/>
        </authorList>
    </citation>
    <scope>NUCLEOTIDE SEQUENCE [LARGE SCALE GENOMIC DNA]</scope>
    <source>
        <strain evidence="3 4">UAMH5409</strain>
    </source>
</reference>
<sequence length="793" mass="85335">MGLTVGQVSGLIAVGVFLLRISLVLLLGILVATLLPDENTAVTWSVANGLLQSTPWSSLLRTDAKASKNVSRRIQLLSLSLTLSLLLLGIASIVTPLGLYDEVAPGKSTKVTFEYVSDNSSFGLGTPPRPGGPITRLCGGPASSDEFFACPGSSSVDGFDGVGAERRPISGRGNYSTTVPTKLEEIFSSISNGNGRGKTISGLFDIQYRQYYSRSYDNVDEGRPYISGVFRSLDNIVLNDKLEVVEGLVLDSVNGGVGYRNHTIPSGLPQGGVWSEDLTWIQPVTECVDTNLTLDYSIEYDVSGELQAKDIVLKDHGGLSNLRPLAGRFNTDDVQTNPDLLGRAHVASWYINAMALVGLNMSTIETLTEPRNIKPDQSYPVSFGSGGYRPDSIQIAALEDALPAIGVYNTTGDEDMKRYLGLGQDVCEGVLVLENYNPGSREVTHIACGALYTAPQRTDGGDPRILQPLSKWTQHIHACASSAKASVKTVDFSFNGTASMRNLVVTGIHDKKYKDDASKPLWAVEVSNKPLNQTSRLWGIVDDAHEKNQGIVTRRAEHVYIPAIDRLQGPRVIRDNIAATSIFGIAMNSVYGTLHDKVSSSADITEMLITDYSGRTNFGILQKWQSLSANASMASRIINLIFTDIVTSGTVGTKSTISSGSTTSLPTGDDSDDKPNGAAGGRVNNDIVVRQYENNIKYNLLYGIPAFLILLVWIVVLSSALLASIFSCGRVSRIKQLLNQLSPGRIVTGIQHPELCDSAAPTKEWEQSAGGVRLRLGKFGSTEGAAVTGFKFR</sequence>
<evidence type="ECO:0000313" key="3">
    <source>
        <dbReference type="EMBL" id="PGH18797.1"/>
    </source>
</evidence>
<feature type="transmembrane region" description="Helical" evidence="2">
    <location>
        <begin position="76"/>
        <end position="100"/>
    </location>
</feature>
<evidence type="ECO:0000256" key="1">
    <source>
        <dbReference type="SAM" id="MobiDB-lite"/>
    </source>
</evidence>
<name>A0A2B7YDW5_9EURO</name>
<evidence type="ECO:0000256" key="2">
    <source>
        <dbReference type="SAM" id="Phobius"/>
    </source>
</evidence>
<keyword evidence="2" id="KW-0472">Membrane</keyword>
<feature type="transmembrane region" description="Helical" evidence="2">
    <location>
        <begin position="700"/>
        <end position="726"/>
    </location>
</feature>
<keyword evidence="4" id="KW-1185">Reference proteome</keyword>